<evidence type="ECO:0000256" key="8">
    <source>
        <dbReference type="ARBA" id="ARBA00022927"/>
    </source>
</evidence>
<dbReference type="GO" id="GO:0016020">
    <property type="term" value="C:membrane"/>
    <property type="evidence" value="ECO:0007669"/>
    <property type="project" value="UniProtKB-SubCell"/>
</dbReference>
<dbReference type="Gene3D" id="1.20.1270.60">
    <property type="entry name" value="Arfaptin homology (AH) domain/BAR domain"/>
    <property type="match status" value="1"/>
</dbReference>
<evidence type="ECO:0000256" key="9">
    <source>
        <dbReference type="ARBA" id="ARBA00023136"/>
    </source>
</evidence>
<evidence type="ECO:0000256" key="10">
    <source>
        <dbReference type="ARBA" id="ARBA00072009"/>
    </source>
</evidence>
<feature type="compositionally biased region" description="Basic and acidic residues" evidence="12">
    <location>
        <begin position="22"/>
        <end position="32"/>
    </location>
</feature>
<dbReference type="SUPFAM" id="SSF64268">
    <property type="entry name" value="PX domain"/>
    <property type="match status" value="1"/>
</dbReference>
<dbReference type="InterPro" id="IPR001683">
    <property type="entry name" value="PX_dom"/>
</dbReference>
<dbReference type="AlphaFoldDB" id="R4X820"/>
<protein>
    <recommendedName>
        <fullName evidence="5">Sorting nexin MVP1</fullName>
    </recommendedName>
    <alternativeName>
        <fullName evidence="10">Sorting nexin mvp1</fullName>
    </alternativeName>
</protein>
<dbReference type="GO" id="GO:0042147">
    <property type="term" value="P:retrograde transport, endosome to Golgi"/>
    <property type="evidence" value="ECO:0007669"/>
    <property type="project" value="InterPro"/>
</dbReference>
<evidence type="ECO:0000256" key="5">
    <source>
        <dbReference type="ARBA" id="ARBA00014268"/>
    </source>
</evidence>
<dbReference type="InterPro" id="IPR035704">
    <property type="entry name" value="SNX8/Mvp1_PX"/>
</dbReference>
<dbReference type="InterPro" id="IPR027267">
    <property type="entry name" value="AH/BAR_dom_sf"/>
</dbReference>
<dbReference type="InterPro" id="IPR045734">
    <property type="entry name" value="Snx8_BAR_dom"/>
</dbReference>
<dbReference type="Pfam" id="PF00787">
    <property type="entry name" value="PX"/>
    <property type="match status" value="1"/>
</dbReference>
<organism evidence="14 15">
    <name type="scientific">Taphrina deformans (strain PYCC 5710 / ATCC 11124 / CBS 356.35 / IMI 108563 / JCM 9778 / NBRC 8474)</name>
    <name type="common">Peach leaf curl fungus</name>
    <name type="synonym">Lalaria deformans</name>
    <dbReference type="NCBI Taxonomy" id="1097556"/>
    <lineage>
        <taxon>Eukaryota</taxon>
        <taxon>Fungi</taxon>
        <taxon>Dikarya</taxon>
        <taxon>Ascomycota</taxon>
        <taxon>Taphrinomycotina</taxon>
        <taxon>Taphrinomycetes</taxon>
        <taxon>Taphrinales</taxon>
        <taxon>Taphrinaceae</taxon>
        <taxon>Taphrina</taxon>
    </lineage>
</organism>
<dbReference type="PROSITE" id="PS50195">
    <property type="entry name" value="PX"/>
    <property type="match status" value="1"/>
</dbReference>
<evidence type="ECO:0000256" key="11">
    <source>
        <dbReference type="SAM" id="Coils"/>
    </source>
</evidence>
<dbReference type="Gene3D" id="3.30.1520.10">
    <property type="entry name" value="Phox-like domain"/>
    <property type="match status" value="1"/>
</dbReference>
<evidence type="ECO:0000256" key="2">
    <source>
        <dbReference type="ARBA" id="ARBA00004287"/>
    </source>
</evidence>
<dbReference type="GO" id="GO:0005768">
    <property type="term" value="C:endosome"/>
    <property type="evidence" value="ECO:0007669"/>
    <property type="project" value="TreeGrafter"/>
</dbReference>
<proteinExistence type="inferred from homology"/>
<sequence length="635" mass="71648">MSLFGDEEVPSQKASALFGDASPERSQERGLFGDDGDPWMPSPKKRKDLARILSSEDAPEIYVDIFEDYAISSVLPLTGLRRLMEDAALKKHDKELIVSILVPTDSTQAGLNRGEGNLAIFLIALAQQGEEISLDAVDDRKSRAYPIPNIERLPSLSGDSNGERPLPEPTPREEREEQQSTLDNFVIRPTSQKSASRSENGPTAKVRIDKQKADLGDPWSPQESTTHTPQYAHSEHIESGPTTYDQSLLSNNTLHIDAVTVRALDGKEGLPLWKHINYELTSAKRKSSVVRRYSDFAWLLECLLKQYPFRQIPLLPPKRLAVNGIHIHLGKQADVAFLEKRRRGLSRFVNALERHPVLRADQLVTTFLTVPTELAVWRKQASVTIKEEFEDRYLSPDLEGSLPQGIDEWMSRTISSLKGAIDTFNSLTSLQERLIRRQEATSTDLLRFSLSINTLCEQEQEDYVIFSKENGPGIVHGLKAVSKHHSKSHQLIENECRKAEDTLLEDLKRHRDTLIALSELFVRHSKYSGDNIPAIEKRISATQNKLISLNAKLDAKEADKNKLTSNIENDKVSIQKLENRKIFIRECVWHELQYFAAQQVHMSRLVNDMAAARYQFAKKHADIAAAFVGDVEGMP</sequence>
<dbReference type="InterPro" id="IPR036871">
    <property type="entry name" value="PX_dom_sf"/>
</dbReference>
<evidence type="ECO:0000256" key="7">
    <source>
        <dbReference type="ARBA" id="ARBA00022490"/>
    </source>
</evidence>
<feature type="compositionally biased region" description="Basic and acidic residues" evidence="12">
    <location>
        <begin position="161"/>
        <end position="178"/>
    </location>
</feature>
<dbReference type="Proteomes" id="UP000013776">
    <property type="component" value="Unassembled WGS sequence"/>
</dbReference>
<evidence type="ECO:0000259" key="13">
    <source>
        <dbReference type="PROSITE" id="PS50195"/>
    </source>
</evidence>
<dbReference type="eggNOG" id="KOG2273">
    <property type="taxonomic scope" value="Eukaryota"/>
</dbReference>
<dbReference type="PANTHER" id="PTHR47554:SF1">
    <property type="entry name" value="SORTING NEXIN MVP1"/>
    <property type="match status" value="1"/>
</dbReference>
<dbReference type="InterPro" id="IPR028662">
    <property type="entry name" value="SNX8/Mvp1"/>
</dbReference>
<dbReference type="SMART" id="SM00312">
    <property type="entry name" value="PX"/>
    <property type="match status" value="1"/>
</dbReference>
<keyword evidence="9" id="KW-0472">Membrane</keyword>
<dbReference type="OrthoDB" id="10064318at2759"/>
<feature type="region of interest" description="Disordered" evidence="12">
    <location>
        <begin position="145"/>
        <end position="244"/>
    </location>
</feature>
<dbReference type="FunFam" id="3.30.1520.10:FF:000042">
    <property type="entry name" value="Sorting nexin mvp1"/>
    <property type="match status" value="1"/>
</dbReference>
<dbReference type="Pfam" id="PF19566">
    <property type="entry name" value="Snx8_BAR_dom"/>
    <property type="match status" value="1"/>
</dbReference>
<evidence type="ECO:0000256" key="6">
    <source>
        <dbReference type="ARBA" id="ARBA00022448"/>
    </source>
</evidence>
<name>R4X820_TAPDE</name>
<evidence type="ECO:0000313" key="14">
    <source>
        <dbReference type="EMBL" id="CCG81644.1"/>
    </source>
</evidence>
<dbReference type="PANTHER" id="PTHR47554">
    <property type="entry name" value="SORTING NEXIN MVP1"/>
    <property type="match status" value="1"/>
</dbReference>
<comment type="subcellular location">
    <subcellularLocation>
        <location evidence="3">Cytoplasm</location>
    </subcellularLocation>
    <subcellularLocation>
        <location evidence="2">Membrane</location>
        <topology evidence="2">Peripheral membrane protein</topology>
        <orientation evidence="2">Cytoplasmic side</orientation>
    </subcellularLocation>
</comment>
<dbReference type="STRING" id="1097556.R4X820"/>
<evidence type="ECO:0000256" key="1">
    <source>
        <dbReference type="ARBA" id="ARBA00002474"/>
    </source>
</evidence>
<dbReference type="GO" id="GO:0006623">
    <property type="term" value="P:protein targeting to vacuole"/>
    <property type="evidence" value="ECO:0007669"/>
    <property type="project" value="TreeGrafter"/>
</dbReference>
<keyword evidence="15" id="KW-1185">Reference proteome</keyword>
<keyword evidence="11" id="KW-0175">Coiled coil</keyword>
<comment type="caution">
    <text evidence="14">The sequence shown here is derived from an EMBL/GenBank/DDBJ whole genome shotgun (WGS) entry which is preliminary data.</text>
</comment>
<accession>R4X820</accession>
<evidence type="ECO:0000256" key="12">
    <source>
        <dbReference type="SAM" id="MobiDB-lite"/>
    </source>
</evidence>
<comment type="similarity">
    <text evidence="4">Belongs to the sorting nexin family.</text>
</comment>
<keyword evidence="8" id="KW-0653">Protein transport</keyword>
<feature type="compositionally biased region" description="Polar residues" evidence="12">
    <location>
        <begin position="221"/>
        <end position="231"/>
    </location>
</feature>
<feature type="compositionally biased region" description="Basic and acidic residues" evidence="12">
    <location>
        <begin position="206"/>
        <end position="215"/>
    </location>
</feature>
<dbReference type="GO" id="GO:0005829">
    <property type="term" value="C:cytosol"/>
    <property type="evidence" value="ECO:0007669"/>
    <property type="project" value="GOC"/>
</dbReference>
<dbReference type="EMBL" id="CAHR02000052">
    <property type="protein sequence ID" value="CCG81644.1"/>
    <property type="molecule type" value="Genomic_DNA"/>
</dbReference>
<feature type="coiled-coil region" evidence="11">
    <location>
        <begin position="539"/>
        <end position="580"/>
    </location>
</feature>
<gene>
    <name evidence="14" type="ORF">TAPDE_001457</name>
</gene>
<reference evidence="14 15" key="1">
    <citation type="journal article" date="2013" name="MBio">
        <title>Genome sequencing of the plant pathogen Taphrina deformans, the causal agent of peach leaf curl.</title>
        <authorList>
            <person name="Cisse O.H."/>
            <person name="Almeida J.M.G.C.F."/>
            <person name="Fonseca A."/>
            <person name="Kumar A.A."/>
            <person name="Salojaervi J."/>
            <person name="Overmyer K."/>
            <person name="Hauser P.M."/>
            <person name="Pagni M."/>
        </authorList>
    </citation>
    <scope>NUCLEOTIDE SEQUENCE [LARGE SCALE GENOMIC DNA]</scope>
    <source>
        <strain evidence="15">PYCC 5710 / ATCC 11124 / CBS 356.35 / IMI 108563 / JCM 9778 / NBRC 8474</strain>
    </source>
</reference>
<evidence type="ECO:0000313" key="15">
    <source>
        <dbReference type="Proteomes" id="UP000013776"/>
    </source>
</evidence>
<feature type="region of interest" description="Disordered" evidence="12">
    <location>
        <begin position="1"/>
        <end position="44"/>
    </location>
</feature>
<keyword evidence="7" id="KW-0963">Cytoplasm</keyword>
<keyword evidence="6" id="KW-0813">Transport</keyword>
<comment type="function">
    <text evidence="1">Required for vacuolar protein sorting.</text>
</comment>
<dbReference type="CDD" id="cd06866">
    <property type="entry name" value="PX_SNX8_Mvp1p_like"/>
    <property type="match status" value="1"/>
</dbReference>
<evidence type="ECO:0000256" key="3">
    <source>
        <dbReference type="ARBA" id="ARBA00004496"/>
    </source>
</evidence>
<feature type="domain" description="PX" evidence="13">
    <location>
        <begin position="256"/>
        <end position="374"/>
    </location>
</feature>
<evidence type="ECO:0000256" key="4">
    <source>
        <dbReference type="ARBA" id="ARBA00010883"/>
    </source>
</evidence>
<feature type="compositionally biased region" description="Polar residues" evidence="12">
    <location>
        <begin position="179"/>
        <end position="201"/>
    </location>
</feature>
<dbReference type="GO" id="GO:0032266">
    <property type="term" value="F:phosphatidylinositol-3-phosphate binding"/>
    <property type="evidence" value="ECO:0007669"/>
    <property type="project" value="TreeGrafter"/>
</dbReference>